<feature type="region of interest" description="Disordered" evidence="1">
    <location>
        <begin position="1"/>
        <end position="43"/>
    </location>
</feature>
<organism evidence="3 4">
    <name type="scientific">Salinomyces thailandicus</name>
    <dbReference type="NCBI Taxonomy" id="706561"/>
    <lineage>
        <taxon>Eukaryota</taxon>
        <taxon>Fungi</taxon>
        <taxon>Dikarya</taxon>
        <taxon>Ascomycota</taxon>
        <taxon>Pezizomycotina</taxon>
        <taxon>Dothideomycetes</taxon>
        <taxon>Dothideomycetidae</taxon>
        <taxon>Mycosphaerellales</taxon>
        <taxon>Teratosphaeriaceae</taxon>
        <taxon>Salinomyces</taxon>
    </lineage>
</organism>
<evidence type="ECO:0000256" key="1">
    <source>
        <dbReference type="SAM" id="MobiDB-lite"/>
    </source>
</evidence>
<reference evidence="3 4" key="1">
    <citation type="submission" date="2017-03" db="EMBL/GenBank/DDBJ databases">
        <title>Genomes of endolithic fungi from Antarctica.</title>
        <authorList>
            <person name="Coleine C."/>
            <person name="Masonjones S."/>
            <person name="Stajich J.E."/>
        </authorList>
    </citation>
    <scope>NUCLEOTIDE SEQUENCE [LARGE SCALE GENOMIC DNA]</scope>
    <source>
        <strain evidence="3 4">CCFEE 6315</strain>
    </source>
</reference>
<dbReference type="EMBL" id="NAJL01000011">
    <property type="protein sequence ID" value="TKA30494.1"/>
    <property type="molecule type" value="Genomic_DNA"/>
</dbReference>
<name>A0A4U0U6A2_9PEZI</name>
<evidence type="ECO:0000313" key="3">
    <source>
        <dbReference type="EMBL" id="TKA30494.1"/>
    </source>
</evidence>
<dbReference type="AlphaFoldDB" id="A0A4U0U6A2"/>
<keyword evidence="4" id="KW-1185">Reference proteome</keyword>
<sequence length="83" mass="8137">MANDEGWSGDSGGGGDAVAAAAAAAAESEVRRADRRGRGNGREMSGAFAAATAGTLAVGGCSALWMLEGRGRQGEVGKRAPGE</sequence>
<accession>A0A4U0U6A2</accession>
<dbReference type="Proteomes" id="UP000308549">
    <property type="component" value="Unassembled WGS sequence"/>
</dbReference>
<protein>
    <submittedName>
        <fullName evidence="3">Uncharacterized protein</fullName>
    </submittedName>
</protein>
<keyword evidence="2" id="KW-0812">Transmembrane</keyword>
<evidence type="ECO:0000313" key="4">
    <source>
        <dbReference type="Proteomes" id="UP000308549"/>
    </source>
</evidence>
<evidence type="ECO:0000256" key="2">
    <source>
        <dbReference type="SAM" id="Phobius"/>
    </source>
</evidence>
<proteinExistence type="predicted"/>
<feature type="transmembrane region" description="Helical" evidence="2">
    <location>
        <begin position="45"/>
        <end position="67"/>
    </location>
</feature>
<feature type="compositionally biased region" description="Low complexity" evidence="1">
    <location>
        <begin position="17"/>
        <end position="27"/>
    </location>
</feature>
<comment type="caution">
    <text evidence="3">The sequence shown here is derived from an EMBL/GenBank/DDBJ whole genome shotgun (WGS) entry which is preliminary data.</text>
</comment>
<keyword evidence="2" id="KW-0472">Membrane</keyword>
<gene>
    <name evidence="3" type="ORF">B0A50_02722</name>
</gene>
<feature type="compositionally biased region" description="Basic and acidic residues" evidence="1">
    <location>
        <begin position="28"/>
        <end position="41"/>
    </location>
</feature>
<keyword evidence="2" id="KW-1133">Transmembrane helix</keyword>